<dbReference type="Pfam" id="PF01554">
    <property type="entry name" value="MatE"/>
    <property type="match status" value="2"/>
</dbReference>
<evidence type="ECO:0000256" key="4">
    <source>
        <dbReference type="ARBA" id="ARBA00022989"/>
    </source>
</evidence>
<evidence type="ECO:0000256" key="5">
    <source>
        <dbReference type="ARBA" id="ARBA00023136"/>
    </source>
</evidence>
<feature type="compositionally biased region" description="Low complexity" evidence="7">
    <location>
        <begin position="43"/>
        <end position="58"/>
    </location>
</feature>
<sequence length="638" mass="66802">MLVQLRGYRRPPILGRLKQRTPVGTKVPIKLRARSVTSKAKNSDAANGATSTASAGSSRSPDGEEPAALSGQPSISIHLQGGKSESRTVWQDMQDILKLSLPLSLTNVSGFTLNCFSDAMIGRLGASALSTSTLANSFYGIMGISVIWGGAAGMETLAGQAYGARNYRVMRLVLLRAMVVCWGLCLPIVLLWQQAEGIMIALGQNPGIASKGALYLQALGPSLFCYVLAECLQSYVVCQNNVQPATWAKGITAALGPLFYYVLMFKMNLGLPGAAYAYALCKLTNALLLIGWLAWQQAQSTEEQKAESAAAAAAAAGNGATRNGASTPQSGSSSASQESGSEGSSSRGAGSSGAAGVPGAEVGLVAGAGAAAMAVPAVSEDKPERMVGLLEGISFFEIVDPKGCWEYIKYGLPSAAMTMLEWWAYEINVIMAGTLPNAEVAVAVLGICLAVSGWVYMFPQSIATATCTRVSNALGGGDAQSAERFFRAALTMVGVQQAVLASILLTFSSHIINFFCQDPSVMGIALGLLPIVACNTLADGMNVVLNGVLRACGRQALGARLQLFSYWCVGVPLAYMLGVRSGMGTQGFLLAIGMTSFTQAAVATFVVSRFSWQEEVERSQKLLHDMEATMEATSSSSK</sequence>
<dbReference type="InterPro" id="IPR045069">
    <property type="entry name" value="MATE_euk"/>
</dbReference>
<comment type="similarity">
    <text evidence="2 6">Belongs to the multi antimicrobial extrusion (MATE) (TC 2.A.66.1) family.</text>
</comment>
<evidence type="ECO:0000256" key="6">
    <source>
        <dbReference type="RuleBase" id="RU004914"/>
    </source>
</evidence>
<organism evidence="8">
    <name type="scientific">Chlamydomonas leiostraca</name>
    <dbReference type="NCBI Taxonomy" id="1034604"/>
    <lineage>
        <taxon>Eukaryota</taxon>
        <taxon>Viridiplantae</taxon>
        <taxon>Chlorophyta</taxon>
        <taxon>core chlorophytes</taxon>
        <taxon>Chlorophyceae</taxon>
        <taxon>CS clade</taxon>
        <taxon>Chlamydomonadales</taxon>
        <taxon>Chlamydomonadaceae</taxon>
        <taxon>Chlamydomonas</taxon>
    </lineage>
</organism>
<reference evidence="8" key="1">
    <citation type="submission" date="2021-01" db="EMBL/GenBank/DDBJ databases">
        <authorList>
            <person name="Corre E."/>
            <person name="Pelletier E."/>
            <person name="Niang G."/>
            <person name="Scheremetjew M."/>
            <person name="Finn R."/>
            <person name="Kale V."/>
            <person name="Holt S."/>
            <person name="Cochrane G."/>
            <person name="Meng A."/>
            <person name="Brown T."/>
            <person name="Cohen L."/>
        </authorList>
    </citation>
    <scope>NUCLEOTIDE SEQUENCE</scope>
    <source>
        <strain evidence="8">SAG 11-49</strain>
    </source>
</reference>
<feature type="transmembrane region" description="Helical" evidence="6">
    <location>
        <begin position="489"/>
        <end position="512"/>
    </location>
</feature>
<feature type="region of interest" description="Disordered" evidence="7">
    <location>
        <begin position="16"/>
        <end position="76"/>
    </location>
</feature>
<dbReference type="GO" id="GO:1990961">
    <property type="term" value="P:xenobiotic detoxification by transmembrane export across the plasma membrane"/>
    <property type="evidence" value="ECO:0007669"/>
    <property type="project" value="InterPro"/>
</dbReference>
<dbReference type="GO" id="GO:0042910">
    <property type="term" value="F:xenobiotic transmembrane transporter activity"/>
    <property type="evidence" value="ECO:0007669"/>
    <property type="project" value="InterPro"/>
</dbReference>
<gene>
    <name evidence="8" type="ORF">CLEI1391_LOCUS17717</name>
</gene>
<dbReference type="EMBL" id="HBFB01031603">
    <property type="protein sequence ID" value="CAD8693534.1"/>
    <property type="molecule type" value="Transcribed_RNA"/>
</dbReference>
<evidence type="ECO:0000256" key="3">
    <source>
        <dbReference type="ARBA" id="ARBA00022692"/>
    </source>
</evidence>
<dbReference type="PANTHER" id="PTHR11206">
    <property type="entry name" value="MULTIDRUG RESISTANCE PROTEIN"/>
    <property type="match status" value="1"/>
</dbReference>
<proteinExistence type="inferred from homology"/>
<feature type="transmembrane region" description="Helical" evidence="6">
    <location>
        <begin position="212"/>
        <end position="232"/>
    </location>
</feature>
<dbReference type="GO" id="GO:0016020">
    <property type="term" value="C:membrane"/>
    <property type="evidence" value="ECO:0007669"/>
    <property type="project" value="UniProtKB-SubCell"/>
</dbReference>
<comment type="caution">
    <text evidence="6">Lacks conserved residue(s) required for the propagation of feature annotation.</text>
</comment>
<evidence type="ECO:0000313" key="8">
    <source>
        <dbReference type="EMBL" id="CAD8693534.1"/>
    </source>
</evidence>
<evidence type="ECO:0000256" key="2">
    <source>
        <dbReference type="ARBA" id="ARBA00010199"/>
    </source>
</evidence>
<comment type="subcellular location">
    <subcellularLocation>
        <location evidence="1">Membrane</location>
        <topology evidence="1">Multi-pass membrane protein</topology>
    </subcellularLocation>
</comment>
<dbReference type="InterPro" id="IPR002528">
    <property type="entry name" value="MATE_fam"/>
</dbReference>
<dbReference type="GO" id="GO:0015297">
    <property type="term" value="F:antiporter activity"/>
    <property type="evidence" value="ECO:0007669"/>
    <property type="project" value="InterPro"/>
</dbReference>
<keyword evidence="3 6" id="KW-0812">Transmembrane</keyword>
<keyword evidence="5 6" id="KW-0472">Membrane</keyword>
<name>A0A7S0S1K1_9CHLO</name>
<feature type="transmembrane region" description="Helical" evidence="6">
    <location>
        <begin position="557"/>
        <end position="576"/>
    </location>
</feature>
<feature type="transmembrane region" description="Helical" evidence="6">
    <location>
        <begin position="588"/>
        <end position="612"/>
    </location>
</feature>
<feature type="region of interest" description="Disordered" evidence="7">
    <location>
        <begin position="318"/>
        <end position="354"/>
    </location>
</feature>
<accession>A0A7S0S1K1</accession>
<protein>
    <recommendedName>
        <fullName evidence="6">Protein DETOXIFICATION</fullName>
    </recommendedName>
    <alternativeName>
        <fullName evidence="6">Multidrug and toxic compound extrusion protein</fullName>
    </alternativeName>
</protein>
<evidence type="ECO:0000256" key="1">
    <source>
        <dbReference type="ARBA" id="ARBA00004141"/>
    </source>
</evidence>
<dbReference type="AlphaFoldDB" id="A0A7S0S1K1"/>
<evidence type="ECO:0000256" key="7">
    <source>
        <dbReference type="SAM" id="MobiDB-lite"/>
    </source>
</evidence>
<feature type="transmembrane region" description="Helical" evidence="6">
    <location>
        <begin position="173"/>
        <end position="192"/>
    </location>
</feature>
<keyword evidence="4 6" id="KW-1133">Transmembrane helix</keyword>
<feature type="transmembrane region" description="Helical" evidence="6">
    <location>
        <begin position="524"/>
        <end position="545"/>
    </location>
</feature>
<dbReference type="CDD" id="cd13132">
    <property type="entry name" value="MATE_eukaryotic"/>
    <property type="match status" value="1"/>
</dbReference>